<evidence type="ECO:0000313" key="2">
    <source>
        <dbReference type="Proteomes" id="UP000504634"/>
    </source>
</evidence>
<keyword evidence="2" id="KW-1185">Reference proteome</keyword>
<dbReference type="GeneID" id="115634483"/>
<feature type="compositionally biased region" description="Basic residues" evidence="1">
    <location>
        <begin position="73"/>
        <end position="85"/>
    </location>
</feature>
<evidence type="ECO:0000313" key="3">
    <source>
        <dbReference type="RefSeq" id="XP_030388079.1"/>
    </source>
</evidence>
<organism evidence="2 3">
    <name type="scientific">Drosophila lebanonensis</name>
    <name type="common">Fruit fly</name>
    <name type="synonym">Scaptodrosophila lebanonensis</name>
    <dbReference type="NCBI Taxonomy" id="7225"/>
    <lineage>
        <taxon>Eukaryota</taxon>
        <taxon>Metazoa</taxon>
        <taxon>Ecdysozoa</taxon>
        <taxon>Arthropoda</taxon>
        <taxon>Hexapoda</taxon>
        <taxon>Insecta</taxon>
        <taxon>Pterygota</taxon>
        <taxon>Neoptera</taxon>
        <taxon>Endopterygota</taxon>
        <taxon>Diptera</taxon>
        <taxon>Brachycera</taxon>
        <taxon>Muscomorpha</taxon>
        <taxon>Ephydroidea</taxon>
        <taxon>Drosophilidae</taxon>
        <taxon>Scaptodrosophila</taxon>
    </lineage>
</organism>
<proteinExistence type="predicted"/>
<name>A0A6J2UIL8_DROLE</name>
<reference evidence="3" key="1">
    <citation type="submission" date="2025-08" db="UniProtKB">
        <authorList>
            <consortium name="RefSeq"/>
        </authorList>
    </citation>
    <scope>IDENTIFICATION</scope>
    <source>
        <strain evidence="3">11010-0011.00</strain>
        <tissue evidence="3">Whole body</tissue>
    </source>
</reference>
<protein>
    <submittedName>
        <fullName evidence="3">Uncharacterized protein LOC115634483</fullName>
    </submittedName>
</protein>
<dbReference type="Proteomes" id="UP000504634">
    <property type="component" value="Unplaced"/>
</dbReference>
<accession>A0A6J2UIL8</accession>
<dbReference type="RefSeq" id="XP_030388079.1">
    <property type="nucleotide sequence ID" value="XM_030532219.1"/>
</dbReference>
<evidence type="ECO:0000256" key="1">
    <source>
        <dbReference type="SAM" id="MobiDB-lite"/>
    </source>
</evidence>
<dbReference type="AlphaFoldDB" id="A0A6J2UIL8"/>
<sequence length="123" mass="14177">MSIVLNFVQQVVLQNAYELTVSKAEQVLSKYTSNNTCKKLRKATPHVPMEGDGLRKKQTSMPEIRQKKESRLSKRRSRKRSKSTSKSKSPALELRREWPRSNSGPIVPPQTPSMERIRDSYFS</sequence>
<feature type="region of interest" description="Disordered" evidence="1">
    <location>
        <begin position="41"/>
        <end position="123"/>
    </location>
</feature>
<gene>
    <name evidence="3" type="primary">LOC115634483</name>
</gene>